<accession>A0A7S0E205</accession>
<dbReference type="EMBL" id="HBEO01003877">
    <property type="protein sequence ID" value="CAD8470011.1"/>
    <property type="molecule type" value="Transcribed_RNA"/>
</dbReference>
<evidence type="ECO:0000256" key="1">
    <source>
        <dbReference type="ARBA" id="ARBA00004127"/>
    </source>
</evidence>
<evidence type="ECO:0000256" key="5">
    <source>
        <dbReference type="ARBA" id="ARBA00022989"/>
    </source>
</evidence>
<keyword evidence="5 7" id="KW-1133">Transmembrane helix</keyword>
<keyword evidence="3 7" id="KW-0812">Transmembrane</keyword>
<dbReference type="InterPro" id="IPR007217">
    <property type="entry name" value="Per1-like"/>
</dbReference>
<feature type="transmembrane region" description="Helical" evidence="7">
    <location>
        <begin position="298"/>
        <end position="315"/>
    </location>
</feature>
<keyword evidence="6 7" id="KW-0472">Membrane</keyword>
<feature type="transmembrane region" description="Helical" evidence="7">
    <location>
        <begin position="273"/>
        <end position="291"/>
    </location>
</feature>
<evidence type="ECO:0000256" key="4">
    <source>
        <dbReference type="ARBA" id="ARBA00022729"/>
    </source>
</evidence>
<dbReference type="GO" id="GO:0016788">
    <property type="term" value="F:hydrolase activity, acting on ester bonds"/>
    <property type="evidence" value="ECO:0007669"/>
    <property type="project" value="TreeGrafter"/>
</dbReference>
<comment type="function">
    <text evidence="7">Involved in the lipid remodeling steps of GPI-anchor maturation.</text>
</comment>
<dbReference type="AlphaFoldDB" id="A0A7S0E205"/>
<evidence type="ECO:0000256" key="7">
    <source>
        <dbReference type="RuleBase" id="RU365066"/>
    </source>
</evidence>
<dbReference type="GO" id="GO:0006506">
    <property type="term" value="P:GPI anchor biosynthetic process"/>
    <property type="evidence" value="ECO:0007669"/>
    <property type="project" value="UniProtKB-KW"/>
</dbReference>
<comment type="caution">
    <text evidence="7">Lacks conserved residue(s) required for the propagation of feature annotation.</text>
</comment>
<reference evidence="8" key="1">
    <citation type="submission" date="2021-01" db="EMBL/GenBank/DDBJ databases">
        <authorList>
            <person name="Corre E."/>
            <person name="Pelletier E."/>
            <person name="Niang G."/>
            <person name="Scheremetjew M."/>
            <person name="Finn R."/>
            <person name="Kale V."/>
            <person name="Holt S."/>
            <person name="Cochrane G."/>
            <person name="Meng A."/>
            <person name="Brown T."/>
            <person name="Cohen L."/>
        </authorList>
    </citation>
    <scope>NUCLEOTIDE SEQUENCE</scope>
    <source>
        <strain evidence="8">CCMP325</strain>
    </source>
</reference>
<keyword evidence="7" id="KW-0333">Golgi apparatus</keyword>
<evidence type="ECO:0000256" key="3">
    <source>
        <dbReference type="ARBA" id="ARBA00022692"/>
    </source>
</evidence>
<keyword evidence="2 7" id="KW-0337">GPI-anchor biosynthesis</keyword>
<evidence type="ECO:0000256" key="6">
    <source>
        <dbReference type="ARBA" id="ARBA00023136"/>
    </source>
</evidence>
<keyword evidence="4" id="KW-0732">Signal</keyword>
<protein>
    <recommendedName>
        <fullName evidence="7">Post-GPI attachment to proteins factor 3</fullName>
    </recommendedName>
</protein>
<dbReference type="Pfam" id="PF04080">
    <property type="entry name" value="Per1"/>
    <property type="match status" value="1"/>
</dbReference>
<dbReference type="PANTHER" id="PTHR13148">
    <property type="entry name" value="PER1-RELATED"/>
    <property type="match status" value="1"/>
</dbReference>
<feature type="transmembrane region" description="Helical" evidence="7">
    <location>
        <begin position="335"/>
        <end position="353"/>
    </location>
</feature>
<name>A0A7S0E205_9CRYP</name>
<proteinExistence type="inferred from homology"/>
<dbReference type="GO" id="GO:0005789">
    <property type="term" value="C:endoplasmic reticulum membrane"/>
    <property type="evidence" value="ECO:0007669"/>
    <property type="project" value="TreeGrafter"/>
</dbReference>
<feature type="transmembrane region" description="Helical" evidence="7">
    <location>
        <begin position="211"/>
        <end position="231"/>
    </location>
</feature>
<evidence type="ECO:0000313" key="8">
    <source>
        <dbReference type="EMBL" id="CAD8470011.1"/>
    </source>
</evidence>
<organism evidence="8">
    <name type="scientific">Hanusia phi</name>
    <dbReference type="NCBI Taxonomy" id="3032"/>
    <lineage>
        <taxon>Eukaryota</taxon>
        <taxon>Cryptophyceae</taxon>
        <taxon>Pyrenomonadales</taxon>
        <taxon>Geminigeraceae</taxon>
        <taxon>Hanusia</taxon>
    </lineage>
</organism>
<comment type="subcellular location">
    <subcellularLocation>
        <location evidence="1">Endomembrane system</location>
        <topology evidence="1">Multi-pass membrane protein</topology>
    </subcellularLocation>
    <subcellularLocation>
        <location evidence="7">Golgi apparatus membrane</location>
        <topology evidence="7">Multi-pass membrane protein</topology>
    </subcellularLocation>
</comment>
<comment type="similarity">
    <text evidence="7">Belongs to the PGAP3 family.</text>
</comment>
<gene>
    <name evidence="8" type="ORF">HPHI1048_LOCUS2773</name>
</gene>
<dbReference type="PANTHER" id="PTHR13148:SF0">
    <property type="entry name" value="POST-GPI ATTACHMENT TO PROTEINS FACTOR 3"/>
    <property type="match status" value="1"/>
</dbReference>
<dbReference type="GO" id="GO:0000139">
    <property type="term" value="C:Golgi membrane"/>
    <property type="evidence" value="ECO:0007669"/>
    <property type="project" value="UniProtKB-SubCell"/>
</dbReference>
<feature type="transmembrane region" description="Helical" evidence="7">
    <location>
        <begin position="137"/>
        <end position="157"/>
    </location>
</feature>
<sequence length="361" mass="41390">MRQKLGYLNHLRMTRASTFLTLVCSLFAFPPGILGLERFAAASFFDPRSLNETVSPPESLTWAQHCLTSCLRACLQQTDLQLSLALKFLKWDKEEDCAYRCVHTCLSVGVENGGRIWKYQGKWPHTRFLGIQEPASALFSLFNAVSHVLGLLLLFDTRKTIAQANNRQGALSDVIRHVNRVMSMSRLWICAWIGSMVFHSRDNWATERLDYYLGNVAMTWMAYTAVMRVVLSSNTVKWLGIQRLLQMSFFGGILAHMMSGWNRMNYSQNMRVMIALMIANSCAWLSVCISIKQSFVRLFYLSTVLTYAAGALEIFDFPPMFGFLDAHAVWHLTTPYLSWMFYRFLALDALALVEHKQRRDL</sequence>
<evidence type="ECO:0000256" key="2">
    <source>
        <dbReference type="ARBA" id="ARBA00022502"/>
    </source>
</evidence>